<evidence type="ECO:0000256" key="1">
    <source>
        <dbReference type="SAM" id="MobiDB-lite"/>
    </source>
</evidence>
<dbReference type="Proteomes" id="UP000301309">
    <property type="component" value="Unassembled WGS sequence"/>
</dbReference>
<feature type="region of interest" description="Disordered" evidence="1">
    <location>
        <begin position="1"/>
        <end position="64"/>
    </location>
</feature>
<feature type="compositionally biased region" description="Basic and acidic residues" evidence="1">
    <location>
        <begin position="1"/>
        <end position="11"/>
    </location>
</feature>
<keyword evidence="3" id="KW-1185">Reference proteome</keyword>
<proteinExistence type="predicted"/>
<name>A0A4D4LMM2_STRVO</name>
<dbReference type="AlphaFoldDB" id="A0A4D4LMM2"/>
<protein>
    <submittedName>
        <fullName evidence="2">Uncharacterized protein</fullName>
    </submittedName>
</protein>
<reference evidence="2 3" key="1">
    <citation type="journal article" date="2020" name="Int. J. Syst. Evol. Microbiol.">
        <title>Reclassification of Streptomyces castelarensis and Streptomyces sporoclivatus as later heterotypic synonyms of Streptomyces antimycoticus.</title>
        <authorList>
            <person name="Komaki H."/>
            <person name="Tamura T."/>
        </authorList>
    </citation>
    <scope>NUCLEOTIDE SEQUENCE [LARGE SCALE GENOMIC DNA]</scope>
    <source>
        <strain evidence="2 3">NBRC 13459</strain>
    </source>
</reference>
<gene>
    <name evidence="2" type="ORF">SVIO_111890</name>
</gene>
<dbReference type="EMBL" id="BJHW01000003">
    <property type="protein sequence ID" value="GDY60566.1"/>
    <property type="molecule type" value="Genomic_DNA"/>
</dbReference>
<evidence type="ECO:0000313" key="2">
    <source>
        <dbReference type="EMBL" id="GDY60566.1"/>
    </source>
</evidence>
<accession>A0A4D4LMM2</accession>
<comment type="caution">
    <text evidence="2">The sequence shown here is derived from an EMBL/GenBank/DDBJ whole genome shotgun (WGS) entry which is preliminary data.</text>
</comment>
<evidence type="ECO:0000313" key="3">
    <source>
        <dbReference type="Proteomes" id="UP000301309"/>
    </source>
</evidence>
<sequence length="230" mass="24844">MHDASGEHVPDPEAVADGAAPALEEPAEQHDQEQQPTSTPGVAPAVEQGRELPSIPDGERGDAWCVPTPNLASKRPNFTQQPRQMAFLDTTTGVLVHRDQTVRLDLGAASVSEILTAVYATVPESVERIYITAGDPWHRDADRYPFLRDAVAAWLNAPVPGWSVESSRGKDRLAGHLVHPRNPVGRWQRGDQHTEIRSVGSGSTRTAPTPPWCGTRSCCCGSSCVTTGRM</sequence>
<organism evidence="2 3">
    <name type="scientific">Streptomyces violaceusniger</name>
    <dbReference type="NCBI Taxonomy" id="68280"/>
    <lineage>
        <taxon>Bacteria</taxon>
        <taxon>Bacillati</taxon>
        <taxon>Actinomycetota</taxon>
        <taxon>Actinomycetes</taxon>
        <taxon>Kitasatosporales</taxon>
        <taxon>Streptomycetaceae</taxon>
        <taxon>Streptomyces</taxon>
        <taxon>Streptomyces violaceusniger group</taxon>
    </lineage>
</organism>
<feature type="region of interest" description="Disordered" evidence="1">
    <location>
        <begin position="180"/>
        <end position="209"/>
    </location>
</feature>